<evidence type="ECO:0000313" key="6">
    <source>
        <dbReference type="Proteomes" id="UP000003861"/>
    </source>
</evidence>
<evidence type="ECO:0000313" key="5">
    <source>
        <dbReference type="EMBL" id="ERJ07650.1"/>
    </source>
</evidence>
<dbReference type="KEGG" id="hti:HTIA_0548"/>
<dbReference type="Pfam" id="PF24008">
    <property type="entry name" value="DUF7322"/>
    <property type="match status" value="1"/>
</dbReference>
<keyword evidence="2" id="KW-0812">Transmembrane</keyword>
<evidence type="ECO:0000313" key="7">
    <source>
        <dbReference type="Proteomes" id="UP000015381"/>
    </source>
</evidence>
<dbReference type="EMBL" id="AFNT02000001">
    <property type="protein sequence ID" value="ERJ07650.1"/>
    <property type="molecule type" value="Genomic_DNA"/>
</dbReference>
<dbReference type="STRING" id="1033806.HTIA_0548"/>
<dbReference type="HOGENOM" id="CLU_2230328_0_0_2"/>
<evidence type="ECO:0000256" key="1">
    <source>
        <dbReference type="SAM" id="MobiDB-lite"/>
    </source>
</evidence>
<evidence type="ECO:0000259" key="3">
    <source>
        <dbReference type="Pfam" id="PF24008"/>
    </source>
</evidence>
<dbReference type="eggNOG" id="arCOG06289">
    <property type="taxonomic scope" value="Archaea"/>
</dbReference>
<feature type="transmembrane region" description="Helical" evidence="2">
    <location>
        <begin position="72"/>
        <end position="91"/>
    </location>
</feature>
<dbReference type="OrthoDB" id="170744at2157"/>
<evidence type="ECO:0000313" key="4">
    <source>
        <dbReference type="EMBL" id="CCQ32693.1"/>
    </source>
</evidence>
<feature type="transmembrane region" description="Helical" evidence="2">
    <location>
        <begin position="44"/>
        <end position="66"/>
    </location>
</feature>
<dbReference type="GeneID" id="23798119"/>
<reference evidence="5 6" key="2">
    <citation type="journal article" date="2013" name="PLoS ONE">
        <title>INDIGO - INtegrated Data Warehouse of MIcrobial GenOmes with Examples from the Red Sea Extremophiles.</title>
        <authorList>
            <person name="Alam I."/>
            <person name="Antunes A."/>
            <person name="Kamau A.A."/>
            <person name="Ba Alawi W."/>
            <person name="Kalkatawi M."/>
            <person name="Stingl U."/>
            <person name="Bajic V.B."/>
        </authorList>
    </citation>
    <scope>NUCLEOTIDE SEQUENCE [LARGE SCALE GENOMIC DNA]</scope>
    <source>
        <strain evidence="5 6">SARL4B</strain>
    </source>
</reference>
<dbReference type="Proteomes" id="UP000003861">
    <property type="component" value="Unassembled WGS sequence"/>
</dbReference>
<sequence length="105" mass="11389">MSASDPFDGIFEEDAGENDDLIPAVDIPEPDPSEGNLDSDAVKLFVRLVVVFNVALFGVAVGPMFLYFEGDVWTGGALLVVGVLAGSYGLLRYWQFARDREETGE</sequence>
<evidence type="ECO:0000256" key="2">
    <source>
        <dbReference type="SAM" id="Phobius"/>
    </source>
</evidence>
<protein>
    <recommendedName>
        <fullName evidence="3">DUF7322 domain-containing protein</fullName>
    </recommendedName>
</protein>
<organism evidence="5 6">
    <name type="scientific">Halorhabdus tiamatea SARL4B</name>
    <dbReference type="NCBI Taxonomy" id="1033806"/>
    <lineage>
        <taxon>Archaea</taxon>
        <taxon>Methanobacteriati</taxon>
        <taxon>Methanobacteriota</taxon>
        <taxon>Stenosarchaea group</taxon>
        <taxon>Halobacteria</taxon>
        <taxon>Halobacteriales</taxon>
        <taxon>Haloarculaceae</taxon>
        <taxon>Halorhabdus</taxon>
    </lineage>
</organism>
<feature type="domain" description="DUF7322" evidence="3">
    <location>
        <begin position="37"/>
        <end position="95"/>
    </location>
</feature>
<gene>
    <name evidence="5" type="ORF">HLRTI_000019</name>
    <name evidence="4" type="ORF">HTIA_0548</name>
</gene>
<reference evidence="5 6" key="1">
    <citation type="journal article" date="2011" name="J. Bacteriol.">
        <title>Genome sequence of Halorhabdus tiamatea, the first archaeon isolated from a deep-sea anoxic brine lake.</title>
        <authorList>
            <person name="Antunes A."/>
            <person name="Alam I."/>
            <person name="Bajic V.B."/>
            <person name="Stingl U."/>
        </authorList>
    </citation>
    <scope>NUCLEOTIDE SEQUENCE [LARGE SCALE GENOMIC DNA]</scope>
    <source>
        <strain evidence="5 6">SARL4B</strain>
    </source>
</reference>
<feature type="region of interest" description="Disordered" evidence="1">
    <location>
        <begin position="1"/>
        <end position="34"/>
    </location>
</feature>
<keyword evidence="7" id="KW-1185">Reference proteome</keyword>
<accession>F7PMU3</accession>
<reference evidence="4 7" key="3">
    <citation type="journal article" date="2014" name="Environ. Microbiol.">
        <title>Halorhabdus tiamatea: proteogenomics and glycosidase activity measurements identify the first cultivated euryarchaeon from a deep-sea anoxic brine lake as potential polysaccharide degrader.</title>
        <authorList>
            <person name="Werner J."/>
            <person name="Ferrer M."/>
            <person name="Michel G."/>
            <person name="Mann A.J."/>
            <person name="Huang S."/>
            <person name="Juarez S."/>
            <person name="Ciordia S."/>
            <person name="Albar J.P."/>
            <person name="Alcaide M."/>
            <person name="La Cono V."/>
            <person name="Yakimov M.M."/>
            <person name="Antunes A."/>
            <person name="Taborda M."/>
            <person name="Da Costa M.S."/>
            <person name="Amann R.I."/>
            <person name="Gloeckner F.O."/>
            <person name="Golyshina O.V."/>
            <person name="Golyshin P.N."/>
            <person name="Teeling H."/>
        </authorList>
    </citation>
    <scope>NUCLEOTIDE SEQUENCE [LARGE SCALE GENOMIC DNA]</scope>
    <source>
        <strain evidence="7">SARL4B</strain>
        <strain evidence="4">Type strain: SARL4B</strain>
    </source>
</reference>
<proteinExistence type="predicted"/>
<dbReference type="InterPro" id="IPR055746">
    <property type="entry name" value="DUF7322"/>
</dbReference>
<dbReference type="EMBL" id="HF571520">
    <property type="protein sequence ID" value="CCQ32693.1"/>
    <property type="molecule type" value="Genomic_DNA"/>
</dbReference>
<dbReference type="AlphaFoldDB" id="F7PMU3"/>
<keyword evidence="2" id="KW-1133">Transmembrane helix</keyword>
<name>F7PMU3_9EURY</name>
<keyword evidence="2" id="KW-0472">Membrane</keyword>
<feature type="compositionally biased region" description="Acidic residues" evidence="1">
    <location>
        <begin position="10"/>
        <end position="20"/>
    </location>
</feature>
<dbReference type="Proteomes" id="UP000015381">
    <property type="component" value="Chromosome I"/>
</dbReference>
<dbReference type="RefSeq" id="WP_008527296.1">
    <property type="nucleotide sequence ID" value="NC_021921.1"/>
</dbReference>